<dbReference type="AlphaFoldDB" id="A0A0A6RQ71"/>
<dbReference type="Pfam" id="PF02525">
    <property type="entry name" value="Flavodoxin_2"/>
    <property type="match status" value="1"/>
</dbReference>
<evidence type="ECO:0000313" key="6">
    <source>
        <dbReference type="EMBL" id="KHD06021.1"/>
    </source>
</evidence>
<evidence type="ECO:0000256" key="3">
    <source>
        <dbReference type="ARBA" id="ARBA00022827"/>
    </source>
</evidence>
<name>A0A0A6RQ71_9GAMM</name>
<organism evidence="6 7">
    <name type="scientific">Candidatus Thiomargarita nelsonii</name>
    <dbReference type="NCBI Taxonomy" id="1003181"/>
    <lineage>
        <taxon>Bacteria</taxon>
        <taxon>Pseudomonadati</taxon>
        <taxon>Pseudomonadota</taxon>
        <taxon>Gammaproteobacteria</taxon>
        <taxon>Thiotrichales</taxon>
        <taxon>Thiotrichaceae</taxon>
        <taxon>Thiomargarita</taxon>
    </lineage>
</organism>
<protein>
    <recommendedName>
        <fullName evidence="5">Flavodoxin-like fold domain-containing protein</fullName>
    </recommendedName>
</protein>
<dbReference type="InterPro" id="IPR052397">
    <property type="entry name" value="NADPH-QR_MdaB"/>
</dbReference>
<comment type="cofactor">
    <cofactor evidence="1">
        <name>FAD</name>
        <dbReference type="ChEBI" id="CHEBI:57692"/>
    </cofactor>
</comment>
<feature type="domain" description="Flavodoxin-like fold" evidence="5">
    <location>
        <begin position="2"/>
        <end position="189"/>
    </location>
</feature>
<dbReference type="PANTHER" id="PTHR46305">
    <property type="match status" value="1"/>
</dbReference>
<evidence type="ECO:0000256" key="2">
    <source>
        <dbReference type="ARBA" id="ARBA00022630"/>
    </source>
</evidence>
<keyword evidence="3" id="KW-0274">FAD</keyword>
<dbReference type="Gene3D" id="3.40.50.360">
    <property type="match status" value="1"/>
</dbReference>
<keyword evidence="7" id="KW-1185">Reference proteome</keyword>
<evidence type="ECO:0000259" key="5">
    <source>
        <dbReference type="Pfam" id="PF02525"/>
    </source>
</evidence>
<dbReference type="SUPFAM" id="SSF52218">
    <property type="entry name" value="Flavoproteins"/>
    <property type="match status" value="1"/>
</dbReference>
<dbReference type="EMBL" id="JSZA02000029">
    <property type="protein sequence ID" value="KHD06021.1"/>
    <property type="molecule type" value="Genomic_DNA"/>
</dbReference>
<comment type="similarity">
    <text evidence="4">Belongs to the oxidoreductase MdaB family.</text>
</comment>
<accession>A0A0A6RQ71</accession>
<comment type="caution">
    <text evidence="6">The sequence shown here is derived from an EMBL/GenBank/DDBJ whole genome shotgun (WGS) entry which is preliminary data.</text>
</comment>
<keyword evidence="2" id="KW-0285">Flavoprotein</keyword>
<dbReference type="Proteomes" id="UP000030428">
    <property type="component" value="Unassembled WGS sequence"/>
</dbReference>
<evidence type="ECO:0000313" key="7">
    <source>
        <dbReference type="Proteomes" id="UP000030428"/>
    </source>
</evidence>
<sequence length="196" mass="22613">MKKVLLINAHQRYEGFAEGKLNQTLIDNAKNFLSGIGYETKTTIVENGYDIAEELDKYKWTDVVFVQTPVYWMSVPYLFKKYIDEVYTAGVGEVLWKDDGRTRSDLSKKYGSGGLMQGKKYMISTTWNAPHEAFEDPNQFFEGKGIDGVFMWLHKNYQFFGMAPLPTFSCHDVLKNADVENDLKRFKQHLNSAFNT</sequence>
<dbReference type="PANTHER" id="PTHR46305:SF3">
    <property type="entry name" value="NADPH:QUINONE OXIDOREDUCTASE MDAB"/>
    <property type="match status" value="1"/>
</dbReference>
<reference evidence="6 7" key="1">
    <citation type="journal article" date="2016" name="Front. Microbiol.">
        <title>Single-Cell (Meta-)Genomics of a Dimorphic Candidatus Thiomargarita nelsonii Reveals Genomic Plasticity.</title>
        <authorList>
            <person name="Flood B.E."/>
            <person name="Fliss P."/>
            <person name="Jones D.S."/>
            <person name="Dick G.J."/>
            <person name="Jain S."/>
            <person name="Kaster A.K."/>
            <person name="Winkel M."/>
            <person name="Mussmann M."/>
            <person name="Bailey J."/>
        </authorList>
    </citation>
    <scope>NUCLEOTIDE SEQUENCE [LARGE SCALE GENOMIC DNA]</scope>
    <source>
        <strain evidence="6">Hydrate Ridge</strain>
    </source>
</reference>
<evidence type="ECO:0000256" key="1">
    <source>
        <dbReference type="ARBA" id="ARBA00001974"/>
    </source>
</evidence>
<gene>
    <name evidence="6" type="ORF">PN36_09605</name>
</gene>
<evidence type="ECO:0000256" key="4">
    <source>
        <dbReference type="ARBA" id="ARBA00037981"/>
    </source>
</evidence>
<dbReference type="InterPro" id="IPR029039">
    <property type="entry name" value="Flavoprotein-like_sf"/>
</dbReference>
<dbReference type="InterPro" id="IPR003680">
    <property type="entry name" value="Flavodoxin_fold"/>
</dbReference>
<proteinExistence type="inferred from homology"/>